<feature type="region of interest" description="Disordered" evidence="1">
    <location>
        <begin position="208"/>
        <end position="232"/>
    </location>
</feature>
<reference evidence="3" key="4">
    <citation type="submission" date="2015-06" db="UniProtKB">
        <authorList>
            <consortium name="EnsemblFungi"/>
        </authorList>
    </citation>
    <scope>IDENTIFICATION</scope>
</reference>
<dbReference type="HOGENOM" id="CLU_513081_0_0_1"/>
<protein>
    <submittedName>
        <fullName evidence="2 3">Uncharacterized protein</fullName>
    </submittedName>
</protein>
<dbReference type="EMBL" id="AEIJ01000825">
    <property type="status" value="NOT_ANNOTATED_CDS"/>
    <property type="molecule type" value="Genomic_DNA"/>
</dbReference>
<dbReference type="Proteomes" id="UP000017200">
    <property type="component" value="Unassembled WGS sequence"/>
</dbReference>
<name>U5HHV0_USTV1</name>
<accession>U5HHV0</accession>
<organism evidence="2">
    <name type="scientific">Microbotryum lychnidis-dioicae (strain p1A1 Lamole / MvSl-1064)</name>
    <name type="common">Anther smut fungus</name>
    <dbReference type="NCBI Taxonomy" id="683840"/>
    <lineage>
        <taxon>Eukaryota</taxon>
        <taxon>Fungi</taxon>
        <taxon>Dikarya</taxon>
        <taxon>Basidiomycota</taxon>
        <taxon>Pucciniomycotina</taxon>
        <taxon>Microbotryomycetes</taxon>
        <taxon>Microbotryales</taxon>
        <taxon>Microbotryaceae</taxon>
        <taxon>Microbotryum</taxon>
    </lineage>
</organism>
<dbReference type="EnsemblFungi" id="MVLG_06621T0">
    <property type="protein sequence ID" value="MVLG_06621T0"/>
    <property type="gene ID" value="MVLG_06621"/>
</dbReference>
<feature type="region of interest" description="Disordered" evidence="1">
    <location>
        <begin position="1"/>
        <end position="28"/>
    </location>
</feature>
<proteinExistence type="predicted"/>
<keyword evidence="4" id="KW-1185">Reference proteome</keyword>
<dbReference type="EMBL" id="GL541776">
    <property type="protein sequence ID" value="KDE02856.1"/>
    <property type="molecule type" value="Genomic_DNA"/>
</dbReference>
<reference evidence="4" key="1">
    <citation type="submission" date="2010-11" db="EMBL/GenBank/DDBJ databases">
        <title>The genome sequence of Microbotryum violaceum strain p1A1 Lamole.</title>
        <authorList>
            <person name="Cuomo C."/>
            <person name="Perlin M."/>
            <person name="Young S.K."/>
            <person name="Zeng Q."/>
            <person name="Gargeya S."/>
            <person name="Alvarado L."/>
            <person name="Berlin A."/>
            <person name="Chapman S.B."/>
            <person name="Chen Z."/>
            <person name="Freedman E."/>
            <person name="Gellesch M."/>
            <person name="Goldberg J."/>
            <person name="Griggs A."/>
            <person name="Gujja S."/>
            <person name="Heilman E."/>
            <person name="Heiman D."/>
            <person name="Howarth C."/>
            <person name="Mehta T."/>
            <person name="Neiman D."/>
            <person name="Pearson M."/>
            <person name="Roberts A."/>
            <person name="Saif S."/>
            <person name="Shea T."/>
            <person name="Shenoy N."/>
            <person name="Sisk P."/>
            <person name="Stolte C."/>
            <person name="Sykes S."/>
            <person name="White J."/>
            <person name="Yandava C."/>
            <person name="Haas B."/>
            <person name="Nusbaum C."/>
            <person name="Birren B."/>
        </authorList>
    </citation>
    <scope>NUCLEOTIDE SEQUENCE [LARGE SCALE GENOMIC DNA]</scope>
    <source>
        <strain evidence="4">p1A1 Lamole</strain>
    </source>
</reference>
<reference evidence="2" key="2">
    <citation type="submission" date="2010-11" db="EMBL/GenBank/DDBJ databases">
        <authorList>
            <consortium name="The Broad Institute Genome Sequencing Platform"/>
            <person name="Earl A."/>
            <person name="Ward D."/>
            <person name="Feldgarden M."/>
            <person name="Gevers D."/>
            <person name="Butler R."/>
            <person name="Young S.K."/>
            <person name="Zeng Q."/>
            <person name="Gargeya S."/>
            <person name="Fitzgerald M."/>
            <person name="Haas B."/>
            <person name="Abouelleil A."/>
            <person name="Alvarado L."/>
            <person name="Arachchi H.M."/>
            <person name="Berlin A."/>
            <person name="Brown A."/>
            <person name="Chapman S.B."/>
            <person name="Chen Z."/>
            <person name="Dunbar C."/>
            <person name="Freedman E."/>
            <person name="Gearin G."/>
            <person name="Gellesch M."/>
            <person name="Goldberg J."/>
            <person name="Griggs A."/>
            <person name="Gujja S."/>
            <person name="Heilman E."/>
            <person name="Heiman D."/>
            <person name="Howarth C."/>
            <person name="Larson L."/>
            <person name="Lui A."/>
            <person name="MacDonald P.J.P."/>
            <person name="Mehta T."/>
            <person name="Montmayeur A."/>
            <person name="Murphy C."/>
            <person name="Neiman D."/>
            <person name="Pearson M."/>
            <person name="Priest M."/>
            <person name="Roberts A."/>
            <person name="Saif S."/>
            <person name="Shea T."/>
            <person name="Shenoy N."/>
            <person name="Sisk P."/>
            <person name="Stolte C."/>
            <person name="Sykes S."/>
            <person name="White J."/>
            <person name="Yandava C."/>
            <person name="Wortman J."/>
            <person name="Nusbaum C."/>
            <person name="Birren B."/>
        </authorList>
    </citation>
    <scope>NUCLEOTIDE SEQUENCE</scope>
    <source>
        <strain evidence="2">P1A1 Lamole</strain>
    </source>
</reference>
<evidence type="ECO:0000313" key="4">
    <source>
        <dbReference type="Proteomes" id="UP000017200"/>
    </source>
</evidence>
<dbReference type="InParanoid" id="U5HHV0"/>
<evidence type="ECO:0000256" key="1">
    <source>
        <dbReference type="SAM" id="MobiDB-lite"/>
    </source>
</evidence>
<dbReference type="AlphaFoldDB" id="U5HHV0"/>
<feature type="region of interest" description="Disordered" evidence="1">
    <location>
        <begin position="266"/>
        <end position="330"/>
    </location>
</feature>
<reference evidence="2 4" key="3">
    <citation type="journal article" date="2015" name="BMC Genomics">
        <title>Sex and parasites: genomic and transcriptomic analysis of Microbotryum lychnidis-dioicae, the biotrophic and plant-castrating anther smut fungus.</title>
        <authorList>
            <person name="Perlin M.H."/>
            <person name="Amselem J."/>
            <person name="Fontanillas E."/>
            <person name="Toh S.S."/>
            <person name="Chen Z."/>
            <person name="Goldberg J."/>
            <person name="Duplessis S."/>
            <person name="Henrissat B."/>
            <person name="Young S."/>
            <person name="Zeng Q."/>
            <person name="Aguileta G."/>
            <person name="Petit E."/>
            <person name="Badouin H."/>
            <person name="Andrews J."/>
            <person name="Razeeq D."/>
            <person name="Gabaldon T."/>
            <person name="Quesneville H."/>
            <person name="Giraud T."/>
            <person name="Hood M.E."/>
            <person name="Schultz D.J."/>
            <person name="Cuomo C.A."/>
        </authorList>
    </citation>
    <scope>NUCLEOTIDE SEQUENCE [LARGE SCALE GENOMIC DNA]</scope>
    <source>
        <strain evidence="2">P1A1 Lamole</strain>
        <strain evidence="4">p1A1 Lamole</strain>
    </source>
</reference>
<evidence type="ECO:0000313" key="2">
    <source>
        <dbReference type="EMBL" id="KDE02856.1"/>
    </source>
</evidence>
<gene>
    <name evidence="2" type="ORF">MVLG_06621</name>
</gene>
<evidence type="ECO:0000313" key="3">
    <source>
        <dbReference type="EnsemblFungi" id="MVLG_06621T0"/>
    </source>
</evidence>
<sequence>MAIDPFSDDNYAPPDWDPSNPIPSSGPQTEAALLQTLSAWDGSDISVLSVASLTNLKDGYKAAAQDSDPSTLLFWEPQLAKLPLGKSLSMEALLKADVHPVIAHALGCGRPSEYLSRYGAHFWTNNMALYRLRQQSSAGPPPPLKRVTAIEHVGDLPTYTFDELKKDSAGQIMVHTALFVKGNIDPATFPPEVDYKFSRLPRGWVLRPPSAATPSGRPLHRSEQASRTSKRPVAMDFDWEDITDEGENDDAVAAAQREALMAQVRQLDPRAKKSKAIPAPRPTALAPHPPLAFRPSSQQLNPENDLPPATLLTYQPLDPDDPGPPRDPLKDFLDGVLNAPTSRQKPLPDYVLGLRQKQEFYKRAGFMKNGNEYRLDFVTAKILSTHGIKLDVLEAMKVLCGNFVSAAEASHVAEDSLFYTFSTEGSQHQGIDALIHSKKSKANLDVLGGPIGHLQALKNLEALENATFFTHQGCDWVHYLDFLEEVAARPAWDYEFMVLYDDQFRRMLANHSLSIHSLLQASWGDVVMHECQAEWTKKSSRALIQASFDQPGPHTGPVLHHHDIAKRSRCGRPTCSLWNQGFDHNIQLYISQFDLHLPV</sequence>